<protein>
    <recommendedName>
        <fullName evidence="2">histidine kinase</fullName>
        <ecNumber evidence="2">2.7.13.3</ecNumber>
    </recommendedName>
</protein>
<comment type="catalytic activity">
    <reaction evidence="1">
        <text>ATP + protein L-histidine = ADP + protein N-phospho-L-histidine.</text>
        <dbReference type="EC" id="2.7.13.3"/>
    </reaction>
</comment>
<dbReference type="SUPFAM" id="SSF55874">
    <property type="entry name" value="ATPase domain of HSP90 chaperone/DNA topoisomerase II/histidine kinase"/>
    <property type="match status" value="1"/>
</dbReference>
<dbReference type="AlphaFoldDB" id="A0A9X4L5V8"/>
<reference evidence="10" key="1">
    <citation type="submission" date="2022-05" db="EMBL/GenBank/DDBJ databases">
        <title>Comparative genomics of Staphylococcus equorum isolates.</title>
        <authorList>
            <person name="Luelf R.H."/>
        </authorList>
    </citation>
    <scope>NUCLEOTIDE SEQUENCE</scope>
    <source>
        <strain evidence="10">TMW 2.2497</strain>
    </source>
</reference>
<evidence type="ECO:0000259" key="9">
    <source>
        <dbReference type="Pfam" id="PF12282"/>
    </source>
</evidence>
<dbReference type="Gene3D" id="3.30.450.280">
    <property type="entry name" value="GAF domain"/>
    <property type="match status" value="1"/>
</dbReference>
<dbReference type="EMBL" id="JAMBQA010000007">
    <property type="protein sequence ID" value="MDG0846965.1"/>
    <property type="molecule type" value="Genomic_DNA"/>
</dbReference>
<keyword evidence="3" id="KW-0597">Phosphoprotein</keyword>
<dbReference type="GO" id="GO:0005524">
    <property type="term" value="F:ATP binding"/>
    <property type="evidence" value="ECO:0007669"/>
    <property type="project" value="UniProtKB-KW"/>
</dbReference>
<keyword evidence="7" id="KW-0067">ATP-binding</keyword>
<keyword evidence="5" id="KW-0547">Nucleotide-binding</keyword>
<accession>A0A9X4L5V8</accession>
<feature type="domain" description="Signal transduction histidine kinase subgroup 2 dimerisation and phosphoacceptor" evidence="8">
    <location>
        <begin position="291"/>
        <end position="361"/>
    </location>
</feature>
<feature type="domain" description="Histidine kinase PdtaS GAF" evidence="9">
    <location>
        <begin position="20"/>
        <end position="160"/>
    </location>
</feature>
<dbReference type="PANTHER" id="PTHR41523">
    <property type="entry name" value="TWO-COMPONENT SYSTEM SENSOR PROTEIN"/>
    <property type="match status" value="1"/>
</dbReference>
<evidence type="ECO:0000259" key="8">
    <source>
        <dbReference type="Pfam" id="PF07568"/>
    </source>
</evidence>
<dbReference type="Pfam" id="PF12282">
    <property type="entry name" value="GAF_PdtaS"/>
    <property type="match status" value="1"/>
</dbReference>
<dbReference type="InterPro" id="IPR022066">
    <property type="entry name" value="PdtaS_GAF"/>
</dbReference>
<evidence type="ECO:0000256" key="1">
    <source>
        <dbReference type="ARBA" id="ARBA00000085"/>
    </source>
</evidence>
<dbReference type="RefSeq" id="WP_277583523.1">
    <property type="nucleotide sequence ID" value="NZ_JAMBPY010000007.1"/>
</dbReference>
<comment type="caution">
    <text evidence="10">The sequence shown here is derived from an EMBL/GenBank/DDBJ whole genome shotgun (WGS) entry which is preliminary data.</text>
</comment>
<organism evidence="10 11">
    <name type="scientific">Staphylococcus equorum</name>
    <dbReference type="NCBI Taxonomy" id="246432"/>
    <lineage>
        <taxon>Bacteria</taxon>
        <taxon>Bacillati</taxon>
        <taxon>Bacillota</taxon>
        <taxon>Bacilli</taxon>
        <taxon>Bacillales</taxon>
        <taxon>Staphylococcaceae</taxon>
        <taxon>Staphylococcus</taxon>
    </lineage>
</organism>
<dbReference type="Gene3D" id="3.30.450.20">
    <property type="entry name" value="PAS domain"/>
    <property type="match status" value="1"/>
</dbReference>
<proteinExistence type="predicted"/>
<dbReference type="Proteomes" id="UP001152422">
    <property type="component" value="Unassembled WGS sequence"/>
</dbReference>
<dbReference type="InterPro" id="IPR011495">
    <property type="entry name" value="Sig_transdc_His_kin_sub2_dim/P"/>
</dbReference>
<evidence type="ECO:0000256" key="6">
    <source>
        <dbReference type="ARBA" id="ARBA00022777"/>
    </source>
</evidence>
<dbReference type="Pfam" id="PF07568">
    <property type="entry name" value="HisKA_2"/>
    <property type="match status" value="1"/>
</dbReference>
<keyword evidence="11" id="KW-1185">Reference proteome</keyword>
<evidence type="ECO:0000256" key="5">
    <source>
        <dbReference type="ARBA" id="ARBA00022741"/>
    </source>
</evidence>
<dbReference type="EC" id="2.7.13.3" evidence="2"/>
<evidence type="ECO:0000256" key="7">
    <source>
        <dbReference type="ARBA" id="ARBA00022840"/>
    </source>
</evidence>
<dbReference type="InterPro" id="IPR038424">
    <property type="entry name" value="H_kinase_PdtaS_GAF_sf"/>
</dbReference>
<keyword evidence="6 10" id="KW-0418">Kinase</keyword>
<evidence type="ECO:0000313" key="10">
    <source>
        <dbReference type="EMBL" id="MDG0846965.1"/>
    </source>
</evidence>
<evidence type="ECO:0000256" key="4">
    <source>
        <dbReference type="ARBA" id="ARBA00022679"/>
    </source>
</evidence>
<dbReference type="Gene3D" id="3.30.565.10">
    <property type="entry name" value="Histidine kinase-like ATPase, C-terminal domain"/>
    <property type="match status" value="1"/>
</dbReference>
<evidence type="ECO:0000313" key="11">
    <source>
        <dbReference type="Proteomes" id="UP001152422"/>
    </source>
</evidence>
<evidence type="ECO:0000256" key="3">
    <source>
        <dbReference type="ARBA" id="ARBA00022553"/>
    </source>
</evidence>
<keyword evidence="4" id="KW-0808">Transferase</keyword>
<dbReference type="PANTHER" id="PTHR41523:SF8">
    <property type="entry name" value="ETHYLENE RESPONSE SENSOR PROTEIN"/>
    <property type="match status" value="1"/>
</dbReference>
<dbReference type="GO" id="GO:0004673">
    <property type="term" value="F:protein histidine kinase activity"/>
    <property type="evidence" value="ECO:0007669"/>
    <property type="project" value="UniProtKB-EC"/>
</dbReference>
<evidence type="ECO:0000256" key="2">
    <source>
        <dbReference type="ARBA" id="ARBA00012438"/>
    </source>
</evidence>
<gene>
    <name evidence="10" type="ORF">M4L89_12080</name>
</gene>
<sequence length="485" mass="54520">MRNLNIRKTMFGMMTINEVKNLCKTHTSLTPQAIQHIVEVSDHLQMIADLNRANVFIDCPTKKDGEVIVVAESIPTNDEGLYQGSVIGENVYEKFEPAVFQVLEGDEFAQHRAITQEGKVVEQSVTPIKLEDVIVGTLIMEIDVSNKVMEEKRLRALTQATTTLSDIVSQNSENPIFVPDMIEESLFDLDNELDIRYYNLAGETMVRDLVDVNCEAGLNFVTLFPSIKDMLTDGRVITIEERELKGHYFQVKCIQLLEEGIMTGHLILLKDITDLKEKERELISKSVAIREVHHRVKNNLQTVASLLRLQMRRGLPNGSEKYFQESLNRILSIASVYEVILDESSTDTVNIDKLIKKIGNMVVYNESSNKTLHITYQTDEHINLVSNIAVSVALIANELITNCLTHAFNNQTEGIISVVLAYDTESDTVKLEVQDTGEEESAFQPSFGLKIVTTIAENDLEGTFNIDRNSIGTIGKVEFQHKGVD</sequence>
<name>A0A9X4L5V8_9STAP</name>
<dbReference type="InterPro" id="IPR036890">
    <property type="entry name" value="HATPase_C_sf"/>
</dbReference>